<dbReference type="RefSeq" id="YP_008004624.1">
    <property type="nucleotide sequence ID" value="NC_021249.1"/>
</dbReference>
<dbReference type="EMBL" id="HF679133">
    <property type="protein sequence ID" value="CCU56122.1"/>
    <property type="molecule type" value="Genomic_DNA"/>
</dbReference>
<organism evidence="1 2">
    <name type="scientific">Choristoneura rosaceana entomopoxvirus 'L'</name>
    <dbReference type="NCBI Taxonomy" id="1293539"/>
    <lineage>
        <taxon>Viruses</taxon>
        <taxon>Varidnaviria</taxon>
        <taxon>Bamfordvirae</taxon>
        <taxon>Nucleocytoviricota</taxon>
        <taxon>Pokkesviricetes</taxon>
        <taxon>Chitovirales</taxon>
        <taxon>Poxviridae</taxon>
        <taxon>Entomopoxvirinae</taxon>
        <taxon>Betaentomopoxvirus</taxon>
        <taxon>Betaentomopoxvirus crosaceana</taxon>
        <taxon>Choristoneura rosaceana entomopoxvirus</taxon>
    </lineage>
</organism>
<evidence type="ECO:0000313" key="2">
    <source>
        <dbReference type="Proteomes" id="UP000792374"/>
    </source>
</evidence>
<protein>
    <recommendedName>
        <fullName evidence="3">N1R/p28-like protein</fullName>
    </recommendedName>
</protein>
<proteinExistence type="predicted"/>
<dbReference type="GeneID" id="15613545"/>
<accession>A0ABM9QKN7</accession>
<dbReference type="Proteomes" id="UP000792374">
    <property type="component" value="Genome"/>
</dbReference>
<evidence type="ECO:0000313" key="1">
    <source>
        <dbReference type="EMBL" id="CCU56122.1"/>
    </source>
</evidence>
<name>A0ABM9QKN7_9POXV</name>
<gene>
    <name evidence="1" type="ORF">CHREV_220</name>
</gene>
<reference evidence="1" key="1">
    <citation type="journal article" date="2013" name="J. Virol.">
        <title>New Insights into the Evolution of Entomopoxvirinae from the Complete Genome Sequences of Four Entomopoxviruses Infecting Adoxophyes honmai, Choristoneura biennis, Choristoneura rosaceana, and Mythimna separata.</title>
        <authorList>
            <person name="Theze J."/>
            <person name="Takatsuka J."/>
            <person name="Li Z."/>
            <person name="Gallais J."/>
            <person name="Doucet D."/>
            <person name="Arif B."/>
            <person name="Nakai M."/>
            <person name="Herniou E.A."/>
        </authorList>
    </citation>
    <scope>NUCLEOTIDE SEQUENCE</scope>
</reference>
<sequence length="127" mass="14944">MTNFINYDDAIIEINKILKFDLNDIINKDENTIIESLIKLRKFGRCFIIYNSKSTYGVLEKNNHLEISCNTVEDIIKITNYKMHVGDIYKNIYNMLKLKKGKKSAYKIIKNVENDNNIFTLYEIPIV</sequence>
<keyword evidence="2" id="KW-1185">Reference proteome</keyword>
<evidence type="ECO:0008006" key="3">
    <source>
        <dbReference type="Google" id="ProtNLM"/>
    </source>
</evidence>